<comment type="caution">
    <text evidence="2">The sequence shown here is derived from an EMBL/GenBank/DDBJ whole genome shotgun (WGS) entry which is preliminary data.</text>
</comment>
<gene>
    <name evidence="2" type="ORF">ND528_03460</name>
</gene>
<evidence type="ECO:0000259" key="1">
    <source>
        <dbReference type="Pfam" id="PF16778"/>
    </source>
</evidence>
<name>A0ABT2XPJ2_9PSED</name>
<dbReference type="Proteomes" id="UP001063475">
    <property type="component" value="Unassembled WGS sequence"/>
</dbReference>
<proteinExistence type="predicted"/>
<protein>
    <submittedName>
        <fullName evidence="2">Phage tail assembly chaperone</fullName>
    </submittedName>
</protein>
<dbReference type="Pfam" id="PF16778">
    <property type="entry name" value="Phage_tail_APC"/>
    <property type="match status" value="1"/>
</dbReference>
<dbReference type="InterPro" id="IPR031893">
    <property type="entry name" value="Phage_tail_APC"/>
</dbReference>
<dbReference type="RefSeq" id="WP_263469694.1">
    <property type="nucleotide sequence ID" value="NZ_JAMSHA010000001.1"/>
</dbReference>
<organism evidence="2 3">
    <name type="scientific">Pseudomonas mercuritolerans</name>
    <dbReference type="NCBI Taxonomy" id="2951809"/>
    <lineage>
        <taxon>Bacteria</taxon>
        <taxon>Pseudomonadati</taxon>
        <taxon>Pseudomonadota</taxon>
        <taxon>Gammaproteobacteria</taxon>
        <taxon>Pseudomonadales</taxon>
        <taxon>Pseudomonadaceae</taxon>
        <taxon>Pseudomonas</taxon>
    </lineage>
</organism>
<feature type="domain" description="Phage tail assembly chaperone-like" evidence="1">
    <location>
        <begin position="70"/>
        <end position="135"/>
    </location>
</feature>
<evidence type="ECO:0000313" key="3">
    <source>
        <dbReference type="Proteomes" id="UP001063475"/>
    </source>
</evidence>
<reference evidence="2" key="1">
    <citation type="submission" date="2022-06" db="EMBL/GenBank/DDBJ databases">
        <title>De novo draft assembly of the Pseudomonas mercurotoleraris sp. nov., isolated from the plants rhizosphere.</title>
        <authorList>
            <person name="Robas M."/>
            <person name="Gonzalez D."/>
            <person name="Fernandez V.M."/>
            <person name="Luna L."/>
            <person name="Provanza A."/>
            <person name="Jimenez P.A."/>
        </authorList>
    </citation>
    <scope>NUCLEOTIDE SEQUENCE</scope>
    <source>
        <strain evidence="2">SAICEUPSM</strain>
    </source>
</reference>
<keyword evidence="3" id="KW-1185">Reference proteome</keyword>
<accession>A0ABT2XPJ2</accession>
<sequence length="142" mass="16104">MKRYYSQTTGCTYLHGLHTSMPADAVEISDALCELVISNPPPGKIRAHDEKGLPYLIDAPAPVDDLESLERAWRDGELSAVLWMRERHRDQLEISEVTTLTAEQFNDLLVYMQALRDWPQSPDFPAVENRPIAPDWIAGQTQ</sequence>
<dbReference type="EMBL" id="JAMSHA010000001">
    <property type="protein sequence ID" value="MCV2220621.1"/>
    <property type="molecule type" value="Genomic_DNA"/>
</dbReference>
<evidence type="ECO:0000313" key="2">
    <source>
        <dbReference type="EMBL" id="MCV2220621.1"/>
    </source>
</evidence>